<dbReference type="InterPro" id="IPR025640">
    <property type="entry name" value="GYF_2"/>
</dbReference>
<feature type="transmembrane region" description="Helical" evidence="1">
    <location>
        <begin position="97"/>
        <end position="117"/>
    </location>
</feature>
<evidence type="ECO:0000259" key="2">
    <source>
        <dbReference type="Pfam" id="PF14237"/>
    </source>
</evidence>
<keyword evidence="1" id="KW-1133">Transmembrane helix</keyword>
<feature type="transmembrane region" description="Helical" evidence="1">
    <location>
        <begin position="138"/>
        <end position="156"/>
    </location>
</feature>
<keyword evidence="1" id="KW-0472">Membrane</keyword>
<feature type="transmembrane region" description="Helical" evidence="1">
    <location>
        <begin position="162"/>
        <end position="182"/>
    </location>
</feature>
<dbReference type="RefSeq" id="WP_079540515.1">
    <property type="nucleotide sequence ID" value="NZ_LT670844.1"/>
</dbReference>
<protein>
    <recommendedName>
        <fullName evidence="2">GYF domain-containing protein</fullName>
    </recommendedName>
</protein>
<dbReference type="Proteomes" id="UP000189935">
    <property type="component" value="Chromosome I"/>
</dbReference>
<feature type="transmembrane region" description="Helical" evidence="1">
    <location>
        <begin position="203"/>
        <end position="223"/>
    </location>
</feature>
<evidence type="ECO:0000256" key="1">
    <source>
        <dbReference type="SAM" id="Phobius"/>
    </source>
</evidence>
<dbReference type="AlphaFoldDB" id="A0A1M6UIG4"/>
<feature type="transmembrane region" description="Helical" evidence="1">
    <location>
        <begin position="251"/>
        <end position="272"/>
    </location>
</feature>
<dbReference type="OrthoDB" id="198456at2"/>
<evidence type="ECO:0000313" key="4">
    <source>
        <dbReference type="Proteomes" id="UP000189935"/>
    </source>
</evidence>
<dbReference type="EMBL" id="LT670844">
    <property type="protein sequence ID" value="SHK68967.1"/>
    <property type="molecule type" value="Genomic_DNA"/>
</dbReference>
<evidence type="ECO:0000313" key="3">
    <source>
        <dbReference type="EMBL" id="SHK68967.1"/>
    </source>
</evidence>
<organism evidence="3 4">
    <name type="scientific">Bradyrhizobium lablabi</name>
    <dbReference type="NCBI Taxonomy" id="722472"/>
    <lineage>
        <taxon>Bacteria</taxon>
        <taxon>Pseudomonadati</taxon>
        <taxon>Pseudomonadota</taxon>
        <taxon>Alphaproteobacteria</taxon>
        <taxon>Hyphomicrobiales</taxon>
        <taxon>Nitrobacteraceae</taxon>
        <taxon>Bradyrhizobium</taxon>
    </lineage>
</organism>
<name>A0A1M6UIG4_9BRAD</name>
<keyword evidence="1" id="KW-0812">Transmembrane</keyword>
<gene>
    <name evidence="3" type="ORF">SAMN05444159_3921</name>
</gene>
<sequence length="294" mass="32361">MSNRSWFFASQGQQQGPYPEAQLRQFIATGTVTAETLVWSEGMAGWQKAGEIPGLFSGGSGPPPISQAGGPLVSAGDHGGGPLSIDVGVWSLLGQSLLFVIGLVLVIPAPWTATGFYRWMVSRLHVPGRPNLGFTGEVGDIWYVFVVLGLCTYAGFSGYTSVQLILLLVEGFLSWMVVRWIAANLSSNGERLPIEFKGSVLGYVGWYLLMTISVITIIGWAWVTTAWMRWICRNIGGTHREVVFNATGWGVLWRTLLFGLACGFLIPIPWVLRWYTRWYVSQFALVERTAYANA</sequence>
<reference evidence="3 4" key="1">
    <citation type="submission" date="2016-11" db="EMBL/GenBank/DDBJ databases">
        <authorList>
            <person name="Jaros S."/>
            <person name="Januszkiewicz K."/>
            <person name="Wedrychowicz H."/>
        </authorList>
    </citation>
    <scope>NUCLEOTIDE SEQUENCE [LARGE SCALE GENOMIC DNA]</scope>
    <source>
        <strain evidence="3 4">GAS499</strain>
    </source>
</reference>
<accession>A0A1M6UIG4</accession>
<dbReference type="Pfam" id="PF14237">
    <property type="entry name" value="GYF_2"/>
    <property type="match status" value="1"/>
</dbReference>
<proteinExistence type="predicted"/>
<feature type="domain" description="GYF" evidence="2">
    <location>
        <begin position="6"/>
        <end position="55"/>
    </location>
</feature>